<comment type="caution">
    <text evidence="1">The sequence shown here is derived from an EMBL/GenBank/DDBJ whole genome shotgun (WGS) entry which is preliminary data.</text>
</comment>
<gene>
    <name evidence="1" type="ORF">SDC9_144418</name>
</gene>
<evidence type="ECO:0000313" key="1">
    <source>
        <dbReference type="EMBL" id="MPM97245.1"/>
    </source>
</evidence>
<accession>A0A645E6X5</accession>
<reference evidence="1" key="1">
    <citation type="submission" date="2019-08" db="EMBL/GenBank/DDBJ databases">
        <authorList>
            <person name="Kucharzyk K."/>
            <person name="Murdoch R.W."/>
            <person name="Higgins S."/>
            <person name="Loffler F."/>
        </authorList>
    </citation>
    <scope>NUCLEOTIDE SEQUENCE</scope>
</reference>
<dbReference type="AlphaFoldDB" id="A0A645E6X5"/>
<sequence>MRDIERISYPRVCDNRLQYIRRIHEHRRGQGAYPSLEYGTYLRNYELCPRGKITDIHASVQLAYSQVLDASIFEVFCTGIDGGTPGHAQYIPVGHTLLDERSGIFPDGFLDEIVDVEIYRGYDRGLEAESRLQLQLLFGEGDFSWGIYLKLHDSQIPRTL</sequence>
<name>A0A645E6X5_9ZZZZ</name>
<dbReference type="EMBL" id="VSSQ01043549">
    <property type="protein sequence ID" value="MPM97245.1"/>
    <property type="molecule type" value="Genomic_DNA"/>
</dbReference>
<proteinExistence type="predicted"/>
<organism evidence="1">
    <name type="scientific">bioreactor metagenome</name>
    <dbReference type="NCBI Taxonomy" id="1076179"/>
    <lineage>
        <taxon>unclassified sequences</taxon>
        <taxon>metagenomes</taxon>
        <taxon>ecological metagenomes</taxon>
    </lineage>
</organism>
<protein>
    <submittedName>
        <fullName evidence="1">Uncharacterized protein</fullName>
    </submittedName>
</protein>